<feature type="transmembrane region" description="Helical" evidence="4">
    <location>
        <begin position="338"/>
        <end position="362"/>
    </location>
</feature>
<feature type="transmembrane region" description="Helical" evidence="4">
    <location>
        <begin position="281"/>
        <end position="299"/>
    </location>
</feature>
<evidence type="ECO:0000259" key="5">
    <source>
        <dbReference type="PROSITE" id="PS50850"/>
    </source>
</evidence>
<keyword evidence="3 4" id="KW-0472">Membrane</keyword>
<comment type="caution">
    <text evidence="6">The sequence shown here is derived from an EMBL/GenBank/DDBJ whole genome shotgun (WGS) entry which is preliminary data.</text>
</comment>
<protein>
    <submittedName>
        <fullName evidence="6">MFS transporter</fullName>
    </submittedName>
</protein>
<dbReference type="GO" id="GO:0022857">
    <property type="term" value="F:transmembrane transporter activity"/>
    <property type="evidence" value="ECO:0007669"/>
    <property type="project" value="InterPro"/>
</dbReference>
<dbReference type="InterPro" id="IPR052524">
    <property type="entry name" value="MFS_Cyanate_Porter"/>
</dbReference>
<accession>A0A2U3B8X8</accession>
<keyword evidence="7" id="KW-1185">Reference proteome</keyword>
<evidence type="ECO:0000313" key="6">
    <source>
        <dbReference type="EMBL" id="PWI33259.1"/>
    </source>
</evidence>
<dbReference type="Proteomes" id="UP000245362">
    <property type="component" value="Unassembled WGS sequence"/>
</dbReference>
<dbReference type="InterPro" id="IPR036259">
    <property type="entry name" value="MFS_trans_sf"/>
</dbReference>
<dbReference type="InterPro" id="IPR020846">
    <property type="entry name" value="MFS_dom"/>
</dbReference>
<dbReference type="Pfam" id="PF07690">
    <property type="entry name" value="MFS_1"/>
    <property type="match status" value="1"/>
</dbReference>
<keyword evidence="1 4" id="KW-0812">Transmembrane</keyword>
<evidence type="ECO:0000313" key="7">
    <source>
        <dbReference type="Proteomes" id="UP000245362"/>
    </source>
</evidence>
<evidence type="ECO:0000256" key="2">
    <source>
        <dbReference type="ARBA" id="ARBA00022989"/>
    </source>
</evidence>
<feature type="transmembrane region" description="Helical" evidence="4">
    <location>
        <begin position="134"/>
        <end position="153"/>
    </location>
</feature>
<feature type="transmembrane region" description="Helical" evidence="4">
    <location>
        <begin position="72"/>
        <end position="92"/>
    </location>
</feature>
<evidence type="ECO:0000256" key="1">
    <source>
        <dbReference type="ARBA" id="ARBA00022692"/>
    </source>
</evidence>
<feature type="transmembrane region" description="Helical" evidence="4">
    <location>
        <begin position="368"/>
        <end position="390"/>
    </location>
</feature>
<feature type="transmembrane region" description="Helical" evidence="4">
    <location>
        <begin position="98"/>
        <end position="122"/>
    </location>
</feature>
<feature type="domain" description="Major facilitator superfamily (MFS) profile" evidence="5">
    <location>
        <begin position="7"/>
        <end position="394"/>
    </location>
</feature>
<evidence type="ECO:0000256" key="3">
    <source>
        <dbReference type="ARBA" id="ARBA00023136"/>
    </source>
</evidence>
<dbReference type="PROSITE" id="PS50850">
    <property type="entry name" value="MFS"/>
    <property type="match status" value="1"/>
</dbReference>
<dbReference type="RefSeq" id="WP_109319843.1">
    <property type="nucleotide sequence ID" value="NZ_QFWT01000005.1"/>
</dbReference>
<proteinExistence type="predicted"/>
<keyword evidence="2 4" id="KW-1133">Transmembrane helix</keyword>
<sequence>MAYTKRATILVFLGILFLALNLRGPFTSLAPVLGQIMQDLSLSASTAGFLTALPLLSFAFFSPIAAGIPRKLGLYPSLVFALVSIACGIILRSWGYEFLLYLGTVLIGIGIATGNVLLPVVVKVNFPSRISAVTSLYIFTMGIGSTLSSSLMVPISNLELDDISGWQIALLFNLIFPVLALTIWLPKTIKGTKNTPKEPQTSRDRTMRHLLKCPVAWQVTLGIGLNSFTFYSFAGWLPKMLSDLQFSEIDAGYIYGFLQFSTMIPGLLLLPILSRSNNQRALISLCAFSVFIAVTGLIALPQYAIFWVGLFGLANCSTFIIALSFVGLRTSNPNQAAALSGLSQSIGYALAAVGPTLVGYFYTATKAWTMPLLLIAVIALFCTTFANLAARDKKVLQN</sequence>
<feature type="transmembrane region" description="Helical" evidence="4">
    <location>
        <begin position="215"/>
        <end position="233"/>
    </location>
</feature>
<feature type="transmembrane region" description="Helical" evidence="4">
    <location>
        <begin position="47"/>
        <end position="65"/>
    </location>
</feature>
<reference evidence="6 7" key="1">
    <citation type="submission" date="2018-05" db="EMBL/GenBank/DDBJ databases">
        <title>Vibrio limimaris sp. nov., isolated from marine sediment.</title>
        <authorList>
            <person name="Li C.-M."/>
        </authorList>
    </citation>
    <scope>NUCLEOTIDE SEQUENCE [LARGE SCALE GENOMIC DNA]</scope>
    <source>
        <strain evidence="6 7">E4404</strain>
    </source>
</reference>
<organism evidence="6 7">
    <name type="scientific">Vibrio albus</name>
    <dbReference type="NCBI Taxonomy" id="2200953"/>
    <lineage>
        <taxon>Bacteria</taxon>
        <taxon>Pseudomonadati</taxon>
        <taxon>Pseudomonadota</taxon>
        <taxon>Gammaproteobacteria</taxon>
        <taxon>Vibrionales</taxon>
        <taxon>Vibrionaceae</taxon>
        <taxon>Vibrio</taxon>
    </lineage>
</organism>
<dbReference type="SUPFAM" id="SSF103473">
    <property type="entry name" value="MFS general substrate transporter"/>
    <property type="match status" value="1"/>
</dbReference>
<feature type="transmembrane region" description="Helical" evidence="4">
    <location>
        <begin position="305"/>
        <end position="326"/>
    </location>
</feature>
<dbReference type="PANTHER" id="PTHR23523">
    <property type="match status" value="1"/>
</dbReference>
<gene>
    <name evidence="6" type="ORF">DI392_10395</name>
</gene>
<dbReference type="PANTHER" id="PTHR23523:SF2">
    <property type="entry name" value="2-NITROIMIDAZOLE TRANSPORTER"/>
    <property type="match status" value="1"/>
</dbReference>
<dbReference type="Gene3D" id="1.20.1250.20">
    <property type="entry name" value="MFS general substrate transporter like domains"/>
    <property type="match status" value="1"/>
</dbReference>
<dbReference type="EMBL" id="QFWT01000005">
    <property type="protein sequence ID" value="PWI33259.1"/>
    <property type="molecule type" value="Genomic_DNA"/>
</dbReference>
<name>A0A2U3B8X8_9VIBR</name>
<dbReference type="AlphaFoldDB" id="A0A2U3B8X8"/>
<feature type="transmembrane region" description="Helical" evidence="4">
    <location>
        <begin position="165"/>
        <end position="185"/>
    </location>
</feature>
<dbReference type="InterPro" id="IPR011701">
    <property type="entry name" value="MFS"/>
</dbReference>
<evidence type="ECO:0000256" key="4">
    <source>
        <dbReference type="SAM" id="Phobius"/>
    </source>
</evidence>
<feature type="transmembrane region" description="Helical" evidence="4">
    <location>
        <begin position="253"/>
        <end position="274"/>
    </location>
</feature>
<dbReference type="OrthoDB" id="5317164at2"/>